<feature type="region of interest" description="Disordered" evidence="6">
    <location>
        <begin position="148"/>
        <end position="205"/>
    </location>
</feature>
<dbReference type="SUPFAM" id="SSF47095">
    <property type="entry name" value="HMG-box"/>
    <property type="match status" value="2"/>
</dbReference>
<feature type="compositionally biased region" description="Gly residues" evidence="6">
    <location>
        <begin position="405"/>
        <end position="419"/>
    </location>
</feature>
<feature type="domain" description="Sox C-terminal" evidence="8">
    <location>
        <begin position="1099"/>
        <end position="1213"/>
    </location>
</feature>
<dbReference type="InterPro" id="IPR033392">
    <property type="entry name" value="Sox7/17/18_central"/>
</dbReference>
<gene>
    <name evidence="9" type="ORF">DV515_00013055</name>
</gene>
<dbReference type="InterPro" id="IPR050140">
    <property type="entry name" value="SRY-related_HMG-box_TF-like"/>
</dbReference>
<dbReference type="PANTHER" id="PTHR10270:SF210">
    <property type="entry name" value="TRANSCRIPTION FACTOR SOX-7"/>
    <property type="match status" value="1"/>
</dbReference>
<feature type="region of interest" description="Disordered" evidence="6">
    <location>
        <begin position="675"/>
        <end position="695"/>
    </location>
</feature>
<evidence type="ECO:0000259" key="7">
    <source>
        <dbReference type="PROSITE" id="PS50118"/>
    </source>
</evidence>
<dbReference type="InterPro" id="IPR036910">
    <property type="entry name" value="HMG_box_dom_sf"/>
</dbReference>
<feature type="compositionally biased region" description="Low complexity" evidence="6">
    <location>
        <begin position="1182"/>
        <end position="1202"/>
    </location>
</feature>
<feature type="DNA-binding region" description="HMG box" evidence="5">
    <location>
        <begin position="516"/>
        <end position="553"/>
    </location>
</feature>
<evidence type="ECO:0000256" key="1">
    <source>
        <dbReference type="ARBA" id="ARBA00023015"/>
    </source>
</evidence>
<dbReference type="GO" id="GO:0030154">
    <property type="term" value="P:cell differentiation"/>
    <property type="evidence" value="ECO:0007669"/>
    <property type="project" value="TreeGrafter"/>
</dbReference>
<organism evidence="9 10">
    <name type="scientific">Chloebia gouldiae</name>
    <name type="common">Gouldian finch</name>
    <name type="synonym">Erythrura gouldiae</name>
    <dbReference type="NCBI Taxonomy" id="44316"/>
    <lineage>
        <taxon>Eukaryota</taxon>
        <taxon>Metazoa</taxon>
        <taxon>Chordata</taxon>
        <taxon>Craniata</taxon>
        <taxon>Vertebrata</taxon>
        <taxon>Euteleostomi</taxon>
        <taxon>Archelosauria</taxon>
        <taxon>Archosauria</taxon>
        <taxon>Dinosauria</taxon>
        <taxon>Saurischia</taxon>
        <taxon>Theropoda</taxon>
        <taxon>Coelurosauria</taxon>
        <taxon>Aves</taxon>
        <taxon>Neognathae</taxon>
        <taxon>Neoaves</taxon>
        <taxon>Telluraves</taxon>
        <taxon>Australaves</taxon>
        <taxon>Passeriformes</taxon>
        <taxon>Passeroidea</taxon>
        <taxon>Passeridae</taxon>
        <taxon>Chloebia</taxon>
    </lineage>
</organism>
<feature type="compositionally biased region" description="Basic and acidic residues" evidence="6">
    <location>
        <begin position="1203"/>
        <end position="1215"/>
    </location>
</feature>
<feature type="compositionally biased region" description="Gly residues" evidence="6">
    <location>
        <begin position="475"/>
        <end position="487"/>
    </location>
</feature>
<protein>
    <recommendedName>
        <fullName evidence="11">HMG box domain-containing protein</fullName>
    </recommendedName>
</protein>
<feature type="domain" description="HMG box" evidence="7">
    <location>
        <begin position="920"/>
        <end position="958"/>
    </location>
</feature>
<accession>A0A3L8S220</accession>
<keyword evidence="10" id="KW-1185">Reference proteome</keyword>
<evidence type="ECO:0000313" key="10">
    <source>
        <dbReference type="Proteomes" id="UP000276834"/>
    </source>
</evidence>
<dbReference type="GO" id="GO:0000978">
    <property type="term" value="F:RNA polymerase II cis-regulatory region sequence-specific DNA binding"/>
    <property type="evidence" value="ECO:0007669"/>
    <property type="project" value="TreeGrafter"/>
</dbReference>
<feature type="region of interest" description="Disordered" evidence="6">
    <location>
        <begin position="1163"/>
        <end position="1222"/>
    </location>
</feature>
<sequence>MLFPGYGGNNEDREHPERWSESFQASATEAGGGCSKSSLQNAPWRPFGILLPCPIPVLQGVRQDFGRDLELLGDRTSCPQERARLQTPDKRQLLCVCVCVCVCVERVYKSQSWQIPALLTPKSLQSTRNESHPLSITPNLTRVNRNTQARGKPARAPRPGICAGTGQPWPAPGNAAHPAPHGEETHGQSKRSRCSPMDEPGKGSRTGIFGAITFLEILCPTAARRRSFFPSVQGWAAGTDWRCFNLSELRPAPSLPCFPLKAALGVRTGCTSPHQQVHCVLVSIPYKGTWKSGVQTHMGWAKHSLSWWLKQEKWGKAVPACGIRAPISLSKQAWGGAFCTPVGSSFRCHFPFLSKFSVPYLLSLCYPAAFKGGSGAVWGRDISSSLLTPFQPAKQGKIIIKEGEGGVGRRTGGVGGATSPGGKFSPSTIPAGAEEFANKEEQRVPSVSLEEAFSKELINTGEAGQEAGTARGPRGQRGGAGGPGGHGCAAQHIPLAGEAGGGRGRGAGEKGSESRIRRPMNAFMVWAKDERKRLAVQNPDLHNAELSKMLGEERGGFGGRRAGGARGPTRASPGCKPCPDAVPRAEHPGNHPAILSLRVQTLSGFGTHDSSKAFPVVQILPGSGGPGEAWDAHRARIQRSGLGLQAPPPAVPGVKTPSGFSTLPQAIPGVQIPFGSSAPGGHHAPTRSSRGAHPIQIQRPGLGKPAPMAIPGGANPARVGTRHTYIFLAVFGVQSQPRCSTLGLQYLMEFCTVHPPCDPRGAHPRTPLLRVQSLMVSCMPGDRHPATPLLQTLRLLPCCARRDPQISLACPCCATLSTCALVQVLAGHKLGHFKGQHVLTSAQPGTALAVPSPQPMELGEFICLDLFSNPKPTLCGNLGWSQRPYSSLNSPLLPPAAATSRCGVFGMCPLCVPGGILGTLGRLWVLRERVLRFREKRPYVEEAERLRVKHMQDYPNYKYRPRRKKQVKRIGKRVDHGFLLGSLTRDQNSVPEKRTCSRAGGDKEGPGEYPPRPGLPAVRGGSSTSVDTYPYGLPTPPEMSPLDAIDPEQSFFSSPCPEEHHRSHLAGATFSPEYAGGSLPCGHHPLSPMPQPATCMIPPASSCPSLPPPPPPSYYTPAFPSLPPPSLHAHLGQLSPPPDHHGFDTLDQLSQAELLGEMDRNEFDQYLNNPGHGDHHGGALASGHVPVSGSSHSSENSLISEPSRGRLDRPRKDPTLFRGVAPWGHRPQPLRVTDLLGAVGKGFGLLGHHRAKPGVLCSDRGQGALSDAKAL</sequence>
<dbReference type="InterPro" id="IPR009071">
    <property type="entry name" value="HMG_box_dom"/>
</dbReference>
<dbReference type="EMBL" id="QUSF01000082">
    <property type="protein sequence ID" value="RLV94634.1"/>
    <property type="molecule type" value="Genomic_DNA"/>
</dbReference>
<dbReference type="PROSITE" id="PS51516">
    <property type="entry name" value="SOX_C"/>
    <property type="match status" value="1"/>
</dbReference>
<evidence type="ECO:0000256" key="2">
    <source>
        <dbReference type="ARBA" id="ARBA00023125"/>
    </source>
</evidence>
<dbReference type="OrthoDB" id="6247875at2759"/>
<name>A0A3L8S220_CHLGU</name>
<feature type="region of interest" description="Disordered" evidence="6">
    <location>
        <begin position="460"/>
        <end position="514"/>
    </location>
</feature>
<feature type="region of interest" description="Disordered" evidence="6">
    <location>
        <begin position="405"/>
        <end position="426"/>
    </location>
</feature>
<dbReference type="Proteomes" id="UP000276834">
    <property type="component" value="Unassembled WGS sequence"/>
</dbReference>
<dbReference type="GO" id="GO:0001228">
    <property type="term" value="F:DNA-binding transcription activator activity, RNA polymerase II-specific"/>
    <property type="evidence" value="ECO:0007669"/>
    <property type="project" value="TreeGrafter"/>
</dbReference>
<dbReference type="Pfam" id="PF12067">
    <property type="entry name" value="Sox17_18_mid"/>
    <property type="match status" value="1"/>
</dbReference>
<evidence type="ECO:0000259" key="8">
    <source>
        <dbReference type="PROSITE" id="PS51516"/>
    </source>
</evidence>
<dbReference type="PROSITE" id="PS50118">
    <property type="entry name" value="HMG_BOX_2"/>
    <property type="match status" value="2"/>
</dbReference>
<dbReference type="SMART" id="SM00398">
    <property type="entry name" value="HMG"/>
    <property type="match status" value="1"/>
</dbReference>
<feature type="region of interest" description="Disordered" evidence="6">
    <location>
        <begin position="553"/>
        <end position="576"/>
    </location>
</feature>
<evidence type="ECO:0008006" key="11">
    <source>
        <dbReference type="Google" id="ProtNLM"/>
    </source>
</evidence>
<dbReference type="GO" id="GO:0005634">
    <property type="term" value="C:nucleus"/>
    <property type="evidence" value="ECO:0007669"/>
    <property type="project" value="UniProtKB-UniRule"/>
</dbReference>
<dbReference type="STRING" id="44316.ENSEGOP00005021113"/>
<dbReference type="Gene3D" id="1.10.30.10">
    <property type="entry name" value="High mobility group box domain"/>
    <property type="match status" value="2"/>
</dbReference>
<dbReference type="InterPro" id="IPR021934">
    <property type="entry name" value="Sox_C"/>
</dbReference>
<keyword evidence="4 5" id="KW-0539">Nucleus</keyword>
<keyword evidence="1" id="KW-0805">Transcription regulation</keyword>
<evidence type="ECO:0000256" key="5">
    <source>
        <dbReference type="PROSITE-ProRule" id="PRU00267"/>
    </source>
</evidence>
<dbReference type="Pfam" id="PF00505">
    <property type="entry name" value="HMG_box"/>
    <property type="match status" value="1"/>
</dbReference>
<feature type="region of interest" description="Disordered" evidence="6">
    <location>
        <begin position="989"/>
        <end position="1025"/>
    </location>
</feature>
<feature type="compositionally biased region" description="Basic and acidic residues" evidence="6">
    <location>
        <begin position="10"/>
        <end position="20"/>
    </location>
</feature>
<evidence type="ECO:0000313" key="9">
    <source>
        <dbReference type="EMBL" id="RLV94634.1"/>
    </source>
</evidence>
<dbReference type="PANTHER" id="PTHR10270">
    <property type="entry name" value="SOX TRANSCRIPTION FACTOR"/>
    <property type="match status" value="1"/>
</dbReference>
<feature type="compositionally biased region" description="Gly residues" evidence="6">
    <location>
        <begin position="556"/>
        <end position="566"/>
    </location>
</feature>
<feature type="compositionally biased region" description="Basic and acidic residues" evidence="6">
    <location>
        <begin position="991"/>
        <end position="1006"/>
    </location>
</feature>
<proteinExistence type="predicted"/>
<keyword evidence="2 5" id="KW-0238">DNA-binding</keyword>
<evidence type="ECO:0000256" key="3">
    <source>
        <dbReference type="ARBA" id="ARBA00023163"/>
    </source>
</evidence>
<dbReference type="AlphaFoldDB" id="A0A3L8S220"/>
<evidence type="ECO:0000256" key="4">
    <source>
        <dbReference type="ARBA" id="ARBA00023242"/>
    </source>
</evidence>
<reference evidence="9 10" key="1">
    <citation type="journal article" date="2018" name="Proc. R. Soc. B">
        <title>A non-coding region near Follistatin controls head colour polymorphism in the Gouldian finch.</title>
        <authorList>
            <person name="Toomey M.B."/>
            <person name="Marques C.I."/>
            <person name="Andrade P."/>
            <person name="Araujo P.M."/>
            <person name="Sabatino S."/>
            <person name="Gazda M.A."/>
            <person name="Afonso S."/>
            <person name="Lopes R.J."/>
            <person name="Corbo J.C."/>
            <person name="Carneiro M."/>
        </authorList>
    </citation>
    <scope>NUCLEOTIDE SEQUENCE [LARGE SCALE GENOMIC DNA]</scope>
    <source>
        <strain evidence="9">Red01</strain>
        <tissue evidence="9">Muscle</tissue>
    </source>
</reference>
<feature type="DNA-binding region" description="HMG box" evidence="5">
    <location>
        <begin position="920"/>
        <end position="958"/>
    </location>
</feature>
<evidence type="ECO:0000256" key="6">
    <source>
        <dbReference type="SAM" id="MobiDB-lite"/>
    </source>
</evidence>
<feature type="domain" description="HMG box" evidence="7">
    <location>
        <begin position="516"/>
        <end position="553"/>
    </location>
</feature>
<feature type="region of interest" description="Disordered" evidence="6">
    <location>
        <begin position="1"/>
        <end position="22"/>
    </location>
</feature>
<comment type="caution">
    <text evidence="9">The sequence shown here is derived from an EMBL/GenBank/DDBJ whole genome shotgun (WGS) entry which is preliminary data.</text>
</comment>
<keyword evidence="3" id="KW-0804">Transcription</keyword>